<feature type="signal peptide" evidence="1">
    <location>
        <begin position="1"/>
        <end position="20"/>
    </location>
</feature>
<dbReference type="Gene3D" id="3.10.450.70">
    <property type="entry name" value="Disulphide bond isomerase, DsbC/G, N-terminal"/>
    <property type="match status" value="1"/>
</dbReference>
<dbReference type="EC" id="1.8.4.-" evidence="3"/>
<dbReference type="SUPFAM" id="SSF52833">
    <property type="entry name" value="Thioredoxin-like"/>
    <property type="match status" value="1"/>
</dbReference>
<proteinExistence type="predicted"/>
<dbReference type="EMBL" id="CP097331">
    <property type="protein sequence ID" value="URF06322.1"/>
    <property type="molecule type" value="Genomic_DNA"/>
</dbReference>
<dbReference type="SUPFAM" id="SSF54423">
    <property type="entry name" value="DsbC/DsbG N-terminal domain-like"/>
    <property type="match status" value="1"/>
</dbReference>
<dbReference type="GO" id="GO:0016491">
    <property type="term" value="F:oxidoreductase activity"/>
    <property type="evidence" value="ECO:0007669"/>
    <property type="project" value="UniProtKB-KW"/>
</dbReference>
<dbReference type="Gene3D" id="3.40.30.10">
    <property type="entry name" value="Glutaredoxin"/>
    <property type="match status" value="1"/>
</dbReference>
<dbReference type="InterPro" id="IPR051470">
    <property type="entry name" value="Thiol:disulfide_interchange"/>
</dbReference>
<evidence type="ECO:0000313" key="2">
    <source>
        <dbReference type="EMBL" id="TSP12024.1"/>
    </source>
</evidence>
<dbReference type="InterPro" id="IPR036249">
    <property type="entry name" value="Thioredoxin-like_sf"/>
</dbReference>
<evidence type="ECO:0000313" key="3">
    <source>
        <dbReference type="EMBL" id="URF06322.1"/>
    </source>
</evidence>
<dbReference type="PANTHER" id="PTHR35272:SF4">
    <property type="entry name" value="THIOL:DISULFIDE INTERCHANGE PROTEIN DSBG"/>
    <property type="match status" value="1"/>
</dbReference>
<evidence type="ECO:0000256" key="1">
    <source>
        <dbReference type="SAM" id="SignalP"/>
    </source>
</evidence>
<evidence type="ECO:0000313" key="5">
    <source>
        <dbReference type="Proteomes" id="UP001056132"/>
    </source>
</evidence>
<dbReference type="InterPro" id="IPR009094">
    <property type="entry name" value="DiS-bond_isomerase_DsbC/G_N_sf"/>
</dbReference>
<dbReference type="NCBIfam" id="NF008657">
    <property type="entry name" value="PRK11657.1"/>
    <property type="match status" value="1"/>
</dbReference>
<keyword evidence="4" id="KW-1185">Reference proteome</keyword>
<dbReference type="GO" id="GO:0042597">
    <property type="term" value="C:periplasmic space"/>
    <property type="evidence" value="ECO:0007669"/>
    <property type="project" value="InterPro"/>
</dbReference>
<name>A0AAE9I584_9BURK</name>
<keyword evidence="3" id="KW-0560">Oxidoreductase</keyword>
<accession>A0AAE9I584</accession>
<dbReference type="Proteomes" id="UP001056132">
    <property type="component" value="Chromosome 2"/>
</dbReference>
<reference evidence="3" key="2">
    <citation type="journal article" date="2022" name="Microbiol. Resour. Announc.">
        <title>Genome Sequence of Cupriavidus campinensis Strain G5, a Member of a Bacterial Consortium Capable of Polyethylene Degradation.</title>
        <authorList>
            <person name="Schneider B."/>
            <person name="Pfeiffer F."/>
            <person name="Dyall-Smith M."/>
            <person name="Kunte H.J."/>
        </authorList>
    </citation>
    <scope>NUCLEOTIDE SEQUENCE</scope>
    <source>
        <strain evidence="3">G5</strain>
    </source>
</reference>
<reference evidence="2 4" key="1">
    <citation type="submission" date="2019-05" db="EMBL/GenBank/DDBJ databases">
        <title>Whole genome sequence analysis of Cupriavidus campinensis S14E4C strain.</title>
        <authorList>
            <person name="Abbaszade G."/>
            <person name="Szabo A."/>
            <person name="Toumi M."/>
            <person name="Toth E."/>
        </authorList>
    </citation>
    <scope>NUCLEOTIDE SEQUENCE [LARGE SCALE GENOMIC DNA]</scope>
    <source>
        <strain evidence="2 4">S14E4C</strain>
    </source>
</reference>
<dbReference type="PANTHER" id="PTHR35272">
    <property type="entry name" value="THIOL:DISULFIDE INTERCHANGE PROTEIN DSBC-RELATED"/>
    <property type="match status" value="1"/>
</dbReference>
<organism evidence="3 5">
    <name type="scientific">Cupriavidus campinensis</name>
    <dbReference type="NCBI Taxonomy" id="151783"/>
    <lineage>
        <taxon>Bacteria</taxon>
        <taxon>Pseudomonadati</taxon>
        <taxon>Pseudomonadota</taxon>
        <taxon>Betaproteobacteria</taxon>
        <taxon>Burkholderiales</taxon>
        <taxon>Burkholderiaceae</taxon>
        <taxon>Cupriavidus</taxon>
    </lineage>
</organism>
<keyword evidence="1" id="KW-0732">Signal</keyword>
<dbReference type="Proteomes" id="UP000318943">
    <property type="component" value="Unassembled WGS sequence"/>
</dbReference>
<evidence type="ECO:0000313" key="4">
    <source>
        <dbReference type="Proteomes" id="UP000318943"/>
    </source>
</evidence>
<reference evidence="3" key="3">
    <citation type="submission" date="2022-05" db="EMBL/GenBank/DDBJ databases">
        <authorList>
            <person name="Kunte H.-J."/>
        </authorList>
    </citation>
    <scope>NUCLEOTIDE SEQUENCE</scope>
    <source>
        <strain evidence="3">G5</strain>
    </source>
</reference>
<sequence length="262" mass="28689">MPRKGFLPTILLSALMTATAATPEESRLFDVLRKQGVAVLGPIAAQGGLNAWAAESDGRPIAIYQAPDRKHVVIGTMLDMAGREAGKSDVVAAVRVSLSNAVMEQLASTTWIGEGRADAPRIVYVFTDLNCESCFKFWLDARPWVDSGKVRLRHILVGLRGPESAGRAAEVLTAADPSSVFLKRVDECAMKAAHPHLPWAFRCEMPTASATEVVQHQMDGNMRVLRQFGFNQLPALVWIDQHGELRKQIGVPEDTLMSIFEQ</sequence>
<dbReference type="KEGG" id="ccam:M5D45_24735"/>
<protein>
    <submittedName>
        <fullName evidence="3">Thiol:disulfide interchange protein DsbG</fullName>
        <ecNumber evidence="3">1.8.4.-</ecNumber>
    </submittedName>
</protein>
<gene>
    <name evidence="3" type="primary">dsbG</name>
    <name evidence="2" type="ORF">FGG12_13460</name>
    <name evidence="3" type="ORF">M5D45_24735</name>
</gene>
<feature type="chain" id="PRO_5042006272" evidence="1">
    <location>
        <begin position="21"/>
        <end position="262"/>
    </location>
</feature>
<dbReference type="RefSeq" id="WP_144198177.1">
    <property type="nucleotide sequence ID" value="NZ_CP043441.1"/>
</dbReference>
<dbReference type="AlphaFoldDB" id="A0AAE9I584"/>
<dbReference type="EMBL" id="VCIZ01000007">
    <property type="protein sequence ID" value="TSP12024.1"/>
    <property type="molecule type" value="Genomic_DNA"/>
</dbReference>